<dbReference type="AlphaFoldDB" id="A0A0D7ART9"/>
<protein>
    <recommendedName>
        <fullName evidence="4">F-box domain-containing protein</fullName>
    </recommendedName>
</protein>
<gene>
    <name evidence="2" type="ORF">FISHEDRAFT_68749</name>
</gene>
<dbReference type="InterPro" id="IPR032675">
    <property type="entry name" value="LRR_dom_sf"/>
</dbReference>
<keyword evidence="3" id="KW-1185">Reference proteome</keyword>
<evidence type="ECO:0000313" key="2">
    <source>
        <dbReference type="EMBL" id="KIY53533.1"/>
    </source>
</evidence>
<dbReference type="EMBL" id="KN881606">
    <property type="protein sequence ID" value="KIY53533.1"/>
    <property type="molecule type" value="Genomic_DNA"/>
</dbReference>
<accession>A0A0D7ART9</accession>
<evidence type="ECO:0008006" key="4">
    <source>
        <dbReference type="Google" id="ProtNLM"/>
    </source>
</evidence>
<proteinExistence type="predicted"/>
<dbReference type="Gene3D" id="3.80.10.10">
    <property type="entry name" value="Ribonuclease Inhibitor"/>
    <property type="match status" value="1"/>
</dbReference>
<evidence type="ECO:0000313" key="3">
    <source>
        <dbReference type="Proteomes" id="UP000054144"/>
    </source>
</evidence>
<organism evidence="2 3">
    <name type="scientific">Fistulina hepatica ATCC 64428</name>
    <dbReference type="NCBI Taxonomy" id="1128425"/>
    <lineage>
        <taxon>Eukaryota</taxon>
        <taxon>Fungi</taxon>
        <taxon>Dikarya</taxon>
        <taxon>Basidiomycota</taxon>
        <taxon>Agaricomycotina</taxon>
        <taxon>Agaricomycetes</taxon>
        <taxon>Agaricomycetidae</taxon>
        <taxon>Agaricales</taxon>
        <taxon>Fistulinaceae</taxon>
        <taxon>Fistulina</taxon>
    </lineage>
</organism>
<sequence>MGYNQGHSISGRQAPFATICAEVLDRILSNFEYYKDVFDHTAYDVYLPFTLVNHHWYAVANRRLYLYVASDKAHNAEILLNTLRARPDLAGTVRSIKFGTLFFDREETENHAAIVQLCRNLVALDLSGWNGFILAPLVEAVRGAHTLKSISIDRYGLCDDEGDTFCSASESDSNGESDDEPGNAPEEWKRQSREIRARLKVKWKETRRVLAERRQFDQTTDWLNATPCLRDVQFSGISDSLDNTFLGRLVTMAPNLQHFRASIALYALEGLRLCLRTWRHSLRTLHISIPWLDYKPADGDAKSAGIDDAVSELTALQALAVSDVLFLPGTLRRCVAPIENIHYQGSAEQMQELVDVLSSPDVLPTLRVFRSFDPHLELETVLRARNVSVNPQLPSEPLKEKVLSYYGDNSESDDGPGGTGRRQL</sequence>
<dbReference type="OrthoDB" id="3062575at2759"/>
<reference evidence="2 3" key="1">
    <citation type="journal article" date="2015" name="Fungal Genet. Biol.">
        <title>Evolution of novel wood decay mechanisms in Agaricales revealed by the genome sequences of Fistulina hepatica and Cylindrobasidium torrendii.</title>
        <authorList>
            <person name="Floudas D."/>
            <person name="Held B.W."/>
            <person name="Riley R."/>
            <person name="Nagy L.G."/>
            <person name="Koehler G."/>
            <person name="Ransdell A.S."/>
            <person name="Younus H."/>
            <person name="Chow J."/>
            <person name="Chiniquy J."/>
            <person name="Lipzen A."/>
            <person name="Tritt A."/>
            <person name="Sun H."/>
            <person name="Haridas S."/>
            <person name="LaButti K."/>
            <person name="Ohm R.A."/>
            <person name="Kues U."/>
            <person name="Blanchette R.A."/>
            <person name="Grigoriev I.V."/>
            <person name="Minto R.E."/>
            <person name="Hibbett D.S."/>
        </authorList>
    </citation>
    <scope>NUCLEOTIDE SEQUENCE [LARGE SCALE GENOMIC DNA]</scope>
    <source>
        <strain evidence="2 3">ATCC 64428</strain>
    </source>
</reference>
<name>A0A0D7ART9_9AGAR</name>
<feature type="region of interest" description="Disordered" evidence="1">
    <location>
        <begin position="166"/>
        <end position="190"/>
    </location>
</feature>
<evidence type="ECO:0000256" key="1">
    <source>
        <dbReference type="SAM" id="MobiDB-lite"/>
    </source>
</evidence>
<dbReference type="Proteomes" id="UP000054144">
    <property type="component" value="Unassembled WGS sequence"/>
</dbReference>